<evidence type="ECO:0000313" key="3">
    <source>
        <dbReference type="EMBL" id="GLK75840.1"/>
    </source>
</evidence>
<dbReference type="SMART" id="SM00014">
    <property type="entry name" value="acidPPc"/>
    <property type="match status" value="1"/>
</dbReference>
<dbReference type="EMBL" id="BSFK01000005">
    <property type="protein sequence ID" value="GLK75840.1"/>
    <property type="molecule type" value="Genomic_DNA"/>
</dbReference>
<keyword evidence="4" id="KW-1185">Reference proteome</keyword>
<accession>A0A9W6JDZ6</accession>
<dbReference type="PANTHER" id="PTHR14969:SF13">
    <property type="entry name" value="AT30094P"/>
    <property type="match status" value="1"/>
</dbReference>
<evidence type="ECO:0000256" key="1">
    <source>
        <dbReference type="SAM" id="Phobius"/>
    </source>
</evidence>
<feature type="domain" description="Phosphatidic acid phosphatase type 2/haloperoxidase" evidence="2">
    <location>
        <begin position="102"/>
        <end position="219"/>
    </location>
</feature>
<protein>
    <submittedName>
        <fullName evidence="3">Phosphatase PAP2 family protein</fullName>
    </submittedName>
</protein>
<dbReference type="InterPro" id="IPR036938">
    <property type="entry name" value="PAP2/HPO_sf"/>
</dbReference>
<organism evidence="3 4">
    <name type="scientific">Methylopila jiangsuensis</name>
    <dbReference type="NCBI Taxonomy" id="586230"/>
    <lineage>
        <taxon>Bacteria</taxon>
        <taxon>Pseudomonadati</taxon>
        <taxon>Pseudomonadota</taxon>
        <taxon>Alphaproteobacteria</taxon>
        <taxon>Hyphomicrobiales</taxon>
        <taxon>Methylopilaceae</taxon>
        <taxon>Methylopila</taxon>
    </lineage>
</organism>
<feature type="transmembrane region" description="Helical" evidence="1">
    <location>
        <begin position="106"/>
        <end position="127"/>
    </location>
</feature>
<keyword evidence="1" id="KW-0472">Membrane</keyword>
<name>A0A9W6JDZ6_9HYPH</name>
<dbReference type="Proteomes" id="UP001143364">
    <property type="component" value="Unassembled WGS sequence"/>
</dbReference>
<dbReference type="AlphaFoldDB" id="A0A9W6JDZ6"/>
<comment type="caution">
    <text evidence="3">The sequence shown here is derived from an EMBL/GenBank/DDBJ whole genome shotgun (WGS) entry which is preliminary data.</text>
</comment>
<proteinExistence type="predicted"/>
<dbReference type="PANTHER" id="PTHR14969">
    <property type="entry name" value="SPHINGOSINE-1-PHOSPHATE PHOSPHOHYDROLASE"/>
    <property type="match status" value="1"/>
</dbReference>
<dbReference type="SUPFAM" id="SSF48317">
    <property type="entry name" value="Acid phosphatase/Vanadium-dependent haloperoxidase"/>
    <property type="match status" value="1"/>
</dbReference>
<gene>
    <name evidence="3" type="ORF">GCM10008171_10940</name>
</gene>
<reference evidence="3" key="1">
    <citation type="journal article" date="2014" name="Int. J. Syst. Evol. Microbiol.">
        <title>Complete genome sequence of Corynebacterium casei LMG S-19264T (=DSM 44701T), isolated from a smear-ripened cheese.</title>
        <authorList>
            <consortium name="US DOE Joint Genome Institute (JGI-PGF)"/>
            <person name="Walter F."/>
            <person name="Albersmeier A."/>
            <person name="Kalinowski J."/>
            <person name="Ruckert C."/>
        </authorList>
    </citation>
    <scope>NUCLEOTIDE SEQUENCE</scope>
    <source>
        <strain evidence="3">VKM B-2555</strain>
    </source>
</reference>
<dbReference type="Pfam" id="PF01569">
    <property type="entry name" value="PAP2"/>
    <property type="match status" value="1"/>
</dbReference>
<evidence type="ECO:0000259" key="2">
    <source>
        <dbReference type="SMART" id="SM00014"/>
    </source>
</evidence>
<dbReference type="InterPro" id="IPR000326">
    <property type="entry name" value="PAP2/HPO"/>
</dbReference>
<evidence type="ECO:0000313" key="4">
    <source>
        <dbReference type="Proteomes" id="UP001143364"/>
    </source>
</evidence>
<keyword evidence="1" id="KW-1133">Transmembrane helix</keyword>
<feature type="transmembrane region" description="Helical" evidence="1">
    <location>
        <begin position="177"/>
        <end position="198"/>
    </location>
</feature>
<keyword evidence="1" id="KW-0812">Transmembrane</keyword>
<feature type="transmembrane region" description="Helical" evidence="1">
    <location>
        <begin position="204"/>
        <end position="222"/>
    </location>
</feature>
<feature type="transmembrane region" description="Helical" evidence="1">
    <location>
        <begin position="147"/>
        <end position="165"/>
    </location>
</feature>
<feature type="transmembrane region" description="Helical" evidence="1">
    <location>
        <begin position="77"/>
        <end position="99"/>
    </location>
</feature>
<feature type="transmembrane region" description="Helical" evidence="1">
    <location>
        <begin position="16"/>
        <end position="36"/>
    </location>
</feature>
<dbReference type="Gene3D" id="1.20.144.10">
    <property type="entry name" value="Phosphatidic acid phosphatase type 2/haloperoxidase"/>
    <property type="match status" value="2"/>
</dbReference>
<dbReference type="CDD" id="cd03392">
    <property type="entry name" value="PAP2_like_2"/>
    <property type="match status" value="1"/>
</dbReference>
<reference evidence="3" key="2">
    <citation type="submission" date="2023-01" db="EMBL/GenBank/DDBJ databases">
        <authorList>
            <person name="Sun Q."/>
            <person name="Evtushenko L."/>
        </authorList>
    </citation>
    <scope>NUCLEOTIDE SEQUENCE</scope>
    <source>
        <strain evidence="3">VKM B-2555</strain>
    </source>
</reference>
<sequence length="240" mass="25638">MFSLTRWTPAWRLPEFNTLVAFLVISGMLFAFVKIADEMAEGETVHFDEAVLLALRQPGDLARPVGPWWLEAAMVDITALGGWTVLTLLTVVVLAYLAITARRGAAALVLAAVAGGALLSSALKVGFARPRPELVDHLVNVSSASFPSGHAMLSAATYLTLGALLARTESRRSVRALIFGVGVVLTLVIGVSRVYLGVHYPTDVLAGWCLGASWALMCWLVARWLRPRGDETDAAAAEPG</sequence>